<gene>
    <name evidence="4" type="ORF">CDV36_003639</name>
</gene>
<evidence type="ECO:0000256" key="1">
    <source>
        <dbReference type="RuleBase" id="RU363098"/>
    </source>
</evidence>
<reference evidence="4 5" key="1">
    <citation type="submission" date="2017-06" db="EMBL/GenBank/DDBJ databases">
        <title>Comparative genomic analysis of Ambrosia Fusariam Clade fungi.</title>
        <authorList>
            <person name="Stajich J.E."/>
            <person name="Carrillo J."/>
            <person name="Kijimoto T."/>
            <person name="Eskalen A."/>
            <person name="O'Donnell K."/>
            <person name="Kasson M."/>
        </authorList>
    </citation>
    <scope>NUCLEOTIDE SEQUENCE [LARGE SCALE GENOMIC DNA]</scope>
    <source>
        <strain evidence="4">UCR3666</strain>
    </source>
</reference>
<dbReference type="PANTHER" id="PTHR23079:SF55">
    <property type="entry name" value="RNA-DIRECTED RNA POLYMERASE"/>
    <property type="match status" value="1"/>
</dbReference>
<organism evidence="4 5">
    <name type="scientific">Fusarium kuroshium</name>
    <dbReference type="NCBI Taxonomy" id="2010991"/>
    <lineage>
        <taxon>Eukaryota</taxon>
        <taxon>Fungi</taxon>
        <taxon>Dikarya</taxon>
        <taxon>Ascomycota</taxon>
        <taxon>Pezizomycotina</taxon>
        <taxon>Sordariomycetes</taxon>
        <taxon>Hypocreomycetidae</taxon>
        <taxon>Hypocreales</taxon>
        <taxon>Nectriaceae</taxon>
        <taxon>Fusarium</taxon>
        <taxon>Fusarium solani species complex</taxon>
    </lineage>
</organism>
<feature type="compositionally biased region" description="Basic and acidic residues" evidence="2">
    <location>
        <begin position="119"/>
        <end position="140"/>
    </location>
</feature>
<evidence type="ECO:0000259" key="3">
    <source>
        <dbReference type="Pfam" id="PF05183"/>
    </source>
</evidence>
<keyword evidence="5" id="KW-1185">Reference proteome</keyword>
<name>A0A3M2SGH7_9HYPO</name>
<proteinExistence type="inferred from homology"/>
<feature type="domain" description="RDRP core" evidence="3">
    <location>
        <begin position="211"/>
        <end position="684"/>
    </location>
</feature>
<accession>A0A3M2SGH7</accession>
<dbReference type="EC" id="2.7.7.48" evidence="1"/>
<dbReference type="PANTHER" id="PTHR23079">
    <property type="entry name" value="RNA-DEPENDENT RNA POLYMERASE"/>
    <property type="match status" value="1"/>
</dbReference>
<dbReference type="Pfam" id="PF05183">
    <property type="entry name" value="RdRP"/>
    <property type="match status" value="1"/>
</dbReference>
<keyword evidence="1" id="KW-0548">Nucleotidyltransferase</keyword>
<comment type="similarity">
    <text evidence="1">Belongs to the RdRP family.</text>
</comment>
<dbReference type="GO" id="GO:0003968">
    <property type="term" value="F:RNA-directed RNA polymerase activity"/>
    <property type="evidence" value="ECO:0007669"/>
    <property type="project" value="UniProtKB-KW"/>
</dbReference>
<evidence type="ECO:0000256" key="2">
    <source>
        <dbReference type="SAM" id="MobiDB-lite"/>
    </source>
</evidence>
<dbReference type="InterPro" id="IPR007855">
    <property type="entry name" value="RDRP"/>
</dbReference>
<dbReference type="STRING" id="2010991.A0A3M2SGH7"/>
<dbReference type="Proteomes" id="UP000277212">
    <property type="component" value="Unassembled WGS sequence"/>
</dbReference>
<sequence>MTKENPVTPAVETDGSVSEGMELLLTGVPNRMSAVALQKRLEREYLRIPYAFSVILEKSPDDSYWDSFNKDQEASSVTARVIVPNESEGYNPAEALVGETINVNSFNQVPNQVKVNRRTHPETPNHKYKELREKKPHDGEQSWPRHTRVGHISKVSCGSFNGEKCFEVAHTWSYDKKSKSPALSYFDDARPPKFRICLPKEKSAGWEWDWKVREDVRDDKGFPNTDGCGLISPELCDAINKALTPFGFASSRAFQIRFGGVKGVVYAGANSLLTHGDGHQKMLLRKSQVKIRVPDSRKLGLRIVSTAGSGYQSLFLAPALKAFEDSGAKTDEIERIYDEAYQSLRVASSKGVDLLQQIHTIPYALSTDGMKMGRHSLLKLAMRLKDEGINPTHYSSTFLAAYLTKLAEKAHAKDLFKIPIPGSFSLLGLTDDYEVLEQGEVFIRAQGKTIEGPVLIYRDPIIHIGDIQEARAMREDKLKQRLELADGNRLGALLQMDNIIFFSQKDTPPFPSRLSGGDLDGDRFEILTKDCRFWQKGYEISSWEDYTNAEVPAFPSEPYSEVVPNGEDAATAPFDVAQLAAFIAKYIRNDCFEVLQRRLLSLADMKQEGMKDPDVKDLAKWLSRAVDYAKSGKEVDLVGDVLKNPKFTVDRKPDFLRAIGRRAVADSSAGHQESESLLGKLYRKFRIIHYHQVEDMDHRPLIDNLAGVWELTNEEDTPVLIQDSYLDDFNVEIWRQLELYRAFMKAHDCPISGTNYSAEVAIFLGKSRDDFPHNFVRDLKAITSGFMVNTQKMAAWSERGPQRIQPLEGYDKDLLERTYKNYLYQAWTVSIQDYDTRYEVGCGLLIGIAATLSSS</sequence>
<dbReference type="OrthoDB" id="6513042at2759"/>
<keyword evidence="1" id="KW-0808">Transferase</keyword>
<feature type="region of interest" description="Disordered" evidence="2">
    <location>
        <begin position="117"/>
        <end position="144"/>
    </location>
</feature>
<comment type="caution">
    <text evidence="4">The sequence shown here is derived from an EMBL/GenBank/DDBJ whole genome shotgun (WGS) entry which is preliminary data.</text>
</comment>
<dbReference type="EMBL" id="NKUJ01000044">
    <property type="protein sequence ID" value="RMJ16667.1"/>
    <property type="molecule type" value="Genomic_DNA"/>
</dbReference>
<dbReference type="GO" id="GO:0003723">
    <property type="term" value="F:RNA binding"/>
    <property type="evidence" value="ECO:0007669"/>
    <property type="project" value="UniProtKB-KW"/>
</dbReference>
<dbReference type="GO" id="GO:0031380">
    <property type="term" value="C:nuclear RNA-directed RNA polymerase complex"/>
    <property type="evidence" value="ECO:0007669"/>
    <property type="project" value="TreeGrafter"/>
</dbReference>
<evidence type="ECO:0000313" key="4">
    <source>
        <dbReference type="EMBL" id="RMJ16667.1"/>
    </source>
</evidence>
<comment type="catalytic activity">
    <reaction evidence="1">
        <text>RNA(n) + a ribonucleoside 5'-triphosphate = RNA(n+1) + diphosphate</text>
        <dbReference type="Rhea" id="RHEA:21248"/>
        <dbReference type="Rhea" id="RHEA-COMP:14527"/>
        <dbReference type="Rhea" id="RHEA-COMP:17342"/>
        <dbReference type="ChEBI" id="CHEBI:33019"/>
        <dbReference type="ChEBI" id="CHEBI:61557"/>
        <dbReference type="ChEBI" id="CHEBI:140395"/>
        <dbReference type="EC" id="2.7.7.48"/>
    </reaction>
</comment>
<evidence type="ECO:0000313" key="5">
    <source>
        <dbReference type="Proteomes" id="UP000277212"/>
    </source>
</evidence>
<keyword evidence="1" id="KW-0694">RNA-binding</keyword>
<protein>
    <recommendedName>
        <fullName evidence="1">RNA-dependent RNA polymerase</fullName>
        <ecNumber evidence="1">2.7.7.48</ecNumber>
    </recommendedName>
</protein>
<dbReference type="InterPro" id="IPR057596">
    <property type="entry name" value="RDRP_core"/>
</dbReference>
<dbReference type="GO" id="GO:0030422">
    <property type="term" value="P:siRNA processing"/>
    <property type="evidence" value="ECO:0007669"/>
    <property type="project" value="TreeGrafter"/>
</dbReference>
<dbReference type="AlphaFoldDB" id="A0A3M2SGH7"/>
<keyword evidence="1" id="KW-0696">RNA-directed RNA polymerase</keyword>